<dbReference type="Proteomes" id="UP000237271">
    <property type="component" value="Unassembled WGS sequence"/>
</dbReference>
<evidence type="ECO:0008006" key="4">
    <source>
        <dbReference type="Google" id="ProtNLM"/>
    </source>
</evidence>
<comment type="caution">
    <text evidence="2">The sequence shown here is derived from an EMBL/GenBank/DDBJ whole genome shotgun (WGS) entry which is preliminary data.</text>
</comment>
<dbReference type="EMBL" id="NCKW01003441">
    <property type="protein sequence ID" value="POM76442.1"/>
    <property type="molecule type" value="Genomic_DNA"/>
</dbReference>
<reference evidence="2 3" key="1">
    <citation type="journal article" date="2017" name="Genome Biol. Evol.">
        <title>Phytophthora megakarya and P. palmivora, closely related causal agents of cacao black pod rot, underwent increases in genome sizes and gene numbers by different mechanisms.</title>
        <authorList>
            <person name="Ali S.S."/>
            <person name="Shao J."/>
            <person name="Lary D.J."/>
            <person name="Kronmiller B."/>
            <person name="Shen D."/>
            <person name="Strem M.D."/>
            <person name="Amoako-Attah I."/>
            <person name="Akrofi A.Y."/>
            <person name="Begoude B.A."/>
            <person name="Ten Hoopen G.M."/>
            <person name="Coulibaly K."/>
            <person name="Kebe B.I."/>
            <person name="Melnick R.L."/>
            <person name="Guiltinan M.J."/>
            <person name="Tyler B.M."/>
            <person name="Meinhardt L.W."/>
            <person name="Bailey B.A."/>
        </authorList>
    </citation>
    <scope>NUCLEOTIDE SEQUENCE [LARGE SCALE GENOMIC DNA]</scope>
    <source>
        <strain evidence="3">sbr112.9</strain>
    </source>
</reference>
<gene>
    <name evidence="2" type="ORF">PHPALM_6312</name>
</gene>
<evidence type="ECO:0000313" key="2">
    <source>
        <dbReference type="EMBL" id="POM76442.1"/>
    </source>
</evidence>
<feature type="region of interest" description="Disordered" evidence="1">
    <location>
        <begin position="13"/>
        <end position="33"/>
    </location>
</feature>
<accession>A0A2P4YF55</accession>
<dbReference type="AlphaFoldDB" id="A0A2P4YF55"/>
<organism evidence="2 3">
    <name type="scientific">Phytophthora palmivora</name>
    <dbReference type="NCBI Taxonomy" id="4796"/>
    <lineage>
        <taxon>Eukaryota</taxon>
        <taxon>Sar</taxon>
        <taxon>Stramenopiles</taxon>
        <taxon>Oomycota</taxon>
        <taxon>Peronosporomycetes</taxon>
        <taxon>Peronosporales</taxon>
        <taxon>Peronosporaceae</taxon>
        <taxon>Phytophthora</taxon>
    </lineage>
</organism>
<protein>
    <recommendedName>
        <fullName evidence="4">Chromo domain-containing protein</fullName>
    </recommendedName>
</protein>
<evidence type="ECO:0000256" key="1">
    <source>
        <dbReference type="SAM" id="MobiDB-lite"/>
    </source>
</evidence>
<proteinExistence type="predicted"/>
<sequence length="108" mass="13016">MLETTYYARALTRKRAKPPRNVGGNRRARCSARHHSEFKQHRWNSSIKDYKVLTNWTGLESKEYSWEPLNSLATEVKVQLEWYSNKQDDTIHKYWEDNHTKFKKKITT</sequence>
<keyword evidence="3" id="KW-1185">Reference proteome</keyword>
<name>A0A2P4YF55_9STRA</name>
<evidence type="ECO:0000313" key="3">
    <source>
        <dbReference type="Proteomes" id="UP000237271"/>
    </source>
</evidence>